<evidence type="ECO:0000313" key="3">
    <source>
        <dbReference type="Proteomes" id="UP001224418"/>
    </source>
</evidence>
<comment type="caution">
    <text evidence="2">The sequence shown here is derived from an EMBL/GenBank/DDBJ whole genome shotgun (WGS) entry which is preliminary data.</text>
</comment>
<protein>
    <submittedName>
        <fullName evidence="2">Radical SAM-linked protein</fullName>
    </submittedName>
</protein>
<gene>
    <name evidence="2" type="ORF">QOZ93_001247</name>
</gene>
<evidence type="ECO:0000259" key="1">
    <source>
        <dbReference type="Pfam" id="PF10105"/>
    </source>
</evidence>
<evidence type="ECO:0000313" key="2">
    <source>
        <dbReference type="EMBL" id="MDQ0479506.1"/>
    </source>
</evidence>
<accession>A0ABU0JQY3</accession>
<sequence>MKVRYLIKYAKNSDIKFISHLDLMRTIQRTIRRAEIPVEFSKGFNPHMSLSIGQPLAVGVYSEGDYLDLVLLEEVSEEEIIKKLNENAPSGITFLEAVAVPRIEGQKKLPQAMAAIEAASYTIKFVCSNTNNVEEKFSQLLKNEKWEILKKSKSGEKLVNIKPQIKEIKYWLKDEQFILQVLVSCGSKENLSPQLLSEYIINNTDFMDKDKFVDIKRKEMYIIKNKKYVSLADYFRESK</sequence>
<reference evidence="2 3" key="1">
    <citation type="submission" date="2023-07" db="EMBL/GenBank/DDBJ databases">
        <title>Genomic Encyclopedia of Type Strains, Phase IV (KMG-IV): sequencing the most valuable type-strain genomes for metagenomic binning, comparative biology and taxonomic classification.</title>
        <authorList>
            <person name="Goeker M."/>
        </authorList>
    </citation>
    <scope>NUCLEOTIDE SEQUENCE [LARGE SCALE GENOMIC DNA]</scope>
    <source>
        <strain evidence="2 3">DSM 1400</strain>
    </source>
</reference>
<name>A0ABU0JQY3_HATLI</name>
<keyword evidence="3" id="KW-1185">Reference proteome</keyword>
<dbReference type="NCBIfam" id="TIGR03936">
    <property type="entry name" value="sam_1_link_chp"/>
    <property type="match status" value="1"/>
</dbReference>
<dbReference type="EMBL" id="JAUSWN010000009">
    <property type="protein sequence ID" value="MDQ0479506.1"/>
    <property type="molecule type" value="Genomic_DNA"/>
</dbReference>
<proteinExistence type="predicted"/>
<feature type="domain" description="DUF2344" evidence="1">
    <location>
        <begin position="4"/>
        <end position="193"/>
    </location>
</feature>
<dbReference type="Proteomes" id="UP001224418">
    <property type="component" value="Unassembled WGS sequence"/>
</dbReference>
<organism evidence="2 3">
    <name type="scientific">Hathewaya limosa</name>
    <name type="common">Clostridium limosum</name>
    <dbReference type="NCBI Taxonomy" id="1536"/>
    <lineage>
        <taxon>Bacteria</taxon>
        <taxon>Bacillati</taxon>
        <taxon>Bacillota</taxon>
        <taxon>Clostridia</taxon>
        <taxon>Eubacteriales</taxon>
        <taxon>Clostridiaceae</taxon>
        <taxon>Hathewaya</taxon>
    </lineage>
</organism>
<dbReference type="Pfam" id="PF10105">
    <property type="entry name" value="DUF2344"/>
    <property type="match status" value="1"/>
</dbReference>
<dbReference type="InterPro" id="IPR018768">
    <property type="entry name" value="DUF2344"/>
</dbReference>